<organism evidence="3 5">
    <name type="scientific">Leptospira perolatii</name>
    <dbReference type="NCBI Taxonomy" id="2023191"/>
    <lineage>
        <taxon>Bacteria</taxon>
        <taxon>Pseudomonadati</taxon>
        <taxon>Spirochaetota</taxon>
        <taxon>Spirochaetia</taxon>
        <taxon>Leptospirales</taxon>
        <taxon>Leptospiraceae</taxon>
        <taxon>Leptospira</taxon>
    </lineage>
</organism>
<accession>A0A2M9ZMA6</accession>
<evidence type="ECO:0000313" key="2">
    <source>
        <dbReference type="EMBL" id="PJZ69712.1"/>
    </source>
</evidence>
<dbReference type="InterPro" id="IPR011990">
    <property type="entry name" value="TPR-like_helical_dom_sf"/>
</dbReference>
<dbReference type="SUPFAM" id="SSF48452">
    <property type="entry name" value="TPR-like"/>
    <property type="match status" value="1"/>
</dbReference>
<evidence type="ECO:0000313" key="5">
    <source>
        <dbReference type="Proteomes" id="UP000231990"/>
    </source>
</evidence>
<dbReference type="Proteomes" id="UP000231990">
    <property type="component" value="Unassembled WGS sequence"/>
</dbReference>
<reference evidence="4 5" key="1">
    <citation type="submission" date="2017-07" db="EMBL/GenBank/DDBJ databases">
        <title>Leptospira spp. isolated from tropical soils.</title>
        <authorList>
            <person name="Thibeaux R."/>
            <person name="Iraola G."/>
            <person name="Ferres I."/>
            <person name="Bierque E."/>
            <person name="Girault D."/>
            <person name="Soupe-Gilbert M.-E."/>
            <person name="Picardeau M."/>
            <person name="Goarant C."/>
        </authorList>
    </citation>
    <scope>NUCLEOTIDE SEQUENCE [LARGE SCALE GENOMIC DNA]</scope>
    <source>
        <strain evidence="3 5">FH1-B-B1</strain>
        <strain evidence="2 4">FH1-B-C1</strain>
    </source>
</reference>
<feature type="region of interest" description="Disordered" evidence="1">
    <location>
        <begin position="335"/>
        <end position="373"/>
    </location>
</feature>
<comment type="caution">
    <text evidence="3">The sequence shown here is derived from an EMBL/GenBank/DDBJ whole genome shotgun (WGS) entry which is preliminary data.</text>
</comment>
<feature type="compositionally biased region" description="Basic and acidic residues" evidence="1">
    <location>
        <begin position="357"/>
        <end position="373"/>
    </location>
</feature>
<dbReference type="RefSeq" id="WP_100713693.1">
    <property type="nucleotide sequence ID" value="NZ_NPDY01000007.1"/>
</dbReference>
<dbReference type="EMBL" id="NPDZ01000006">
    <property type="protein sequence ID" value="PJZ73073.1"/>
    <property type="molecule type" value="Genomic_DNA"/>
</dbReference>
<sequence length="496" mass="55827">MAIKFKILIPSLFILLGFLLTAIYEQKIAQLNWSVGKNQLFKYEFSSELLKKRIIAQSNENSDLSSEIRVNLEEANLFSNNGIIPTYRPTYIQVIGTTLVNGVRFLTLKRPLEENIHNGFLQKIQNAFYYERTMRCDKAKDYYESILSEHSDFVREANDIAFVRLHYGYCLFVTGDLEKALENFRIVKEVRPGSSFSESAHAIEKLIEEAKVARATQESETFDKRRKLELLLRSGDFASIISETEKTDTETPEVLLIRAKALEKTGRFSDALGQYLSLSAQREKPNIAKSANARLLLIGHVFLKDERIITIAENNAKALGDQKTVEVVRSESKSISGNGLLDPSYARESNDPNISKQDQETEKDQKPETDLGRKDLINKELDAQLASYSGILKKKNSDSNVLELELSDGRHLLAKFIQLESNVFKIKTSTYGIDVPFSLLKSIRIKNGASGSILITSDSKKGVGTEIQHVGESLILKGQSGEMSFADKSIRSIHLQ</sequence>
<name>A0A2M9ZMA6_9LEPT</name>
<dbReference type="Proteomes" id="UP000231962">
    <property type="component" value="Unassembled WGS sequence"/>
</dbReference>
<dbReference type="EMBL" id="NPDY01000007">
    <property type="protein sequence ID" value="PJZ69712.1"/>
    <property type="molecule type" value="Genomic_DNA"/>
</dbReference>
<evidence type="ECO:0000313" key="3">
    <source>
        <dbReference type="EMBL" id="PJZ73073.1"/>
    </source>
</evidence>
<proteinExistence type="predicted"/>
<protein>
    <recommendedName>
        <fullName evidence="6">Tetratricopeptide repeat protein</fullName>
    </recommendedName>
</protein>
<evidence type="ECO:0000313" key="4">
    <source>
        <dbReference type="Proteomes" id="UP000231962"/>
    </source>
</evidence>
<dbReference type="Gene3D" id="1.25.40.10">
    <property type="entry name" value="Tetratricopeptide repeat domain"/>
    <property type="match status" value="1"/>
</dbReference>
<evidence type="ECO:0008006" key="6">
    <source>
        <dbReference type="Google" id="ProtNLM"/>
    </source>
</evidence>
<dbReference type="OrthoDB" id="343168at2"/>
<evidence type="ECO:0000256" key="1">
    <source>
        <dbReference type="SAM" id="MobiDB-lite"/>
    </source>
</evidence>
<keyword evidence="4" id="KW-1185">Reference proteome</keyword>
<gene>
    <name evidence="2" type="ORF">CH360_08940</name>
    <name evidence="3" type="ORF">CH373_11295</name>
</gene>
<dbReference type="AlphaFoldDB" id="A0A2M9ZMA6"/>